<dbReference type="EMBL" id="CP064788">
    <property type="protein sequence ID" value="QSG10389.1"/>
    <property type="molecule type" value="Genomic_DNA"/>
</dbReference>
<gene>
    <name evidence="1" type="ORF">HSR122_3020</name>
</gene>
<keyword evidence="2" id="KW-1185">Reference proteome</keyword>
<protein>
    <submittedName>
        <fullName evidence="1">PIN domain containing protein</fullName>
    </submittedName>
</protein>
<name>A0A897NHL6_9EURY</name>
<evidence type="ECO:0000313" key="1">
    <source>
        <dbReference type="EMBL" id="QSG10389.1"/>
    </source>
</evidence>
<dbReference type="KEGG" id="hds:HSR122_3020"/>
<dbReference type="AlphaFoldDB" id="A0A897NHL6"/>
<organism evidence="1 2">
    <name type="scientific">Halapricum desulfuricans</name>
    <dbReference type="NCBI Taxonomy" id="2841257"/>
    <lineage>
        <taxon>Archaea</taxon>
        <taxon>Methanobacteriati</taxon>
        <taxon>Methanobacteriota</taxon>
        <taxon>Stenosarchaea group</taxon>
        <taxon>Halobacteria</taxon>
        <taxon>Halobacteriales</taxon>
        <taxon>Haloarculaceae</taxon>
        <taxon>Halapricum</taxon>
    </lineage>
</organism>
<sequence>MPSVVLDVQKVNPYRWVRRGSRRSDVVSARIADSKTRELIVTLDLLTRAFVSGRIETFDTL</sequence>
<accession>A0A897NHL6</accession>
<reference evidence="1 2" key="1">
    <citation type="submission" date="2020-11" db="EMBL/GenBank/DDBJ databases">
        <title>Carbohydrate-dependent, anaerobic sulfur respiration: A novel catabolism in halophilic archaea.</title>
        <authorList>
            <person name="Sorokin D.Y."/>
            <person name="Messina E."/>
            <person name="Smedile F."/>
            <person name="La Cono V."/>
            <person name="Hallsworth J.E."/>
            <person name="Yakimov M.M."/>
        </authorList>
    </citation>
    <scope>NUCLEOTIDE SEQUENCE [LARGE SCALE GENOMIC DNA]</scope>
    <source>
        <strain evidence="1 2">HSR12-2</strain>
    </source>
</reference>
<evidence type="ECO:0000313" key="2">
    <source>
        <dbReference type="Proteomes" id="UP000662973"/>
    </source>
</evidence>
<dbReference type="Proteomes" id="UP000662973">
    <property type="component" value="Chromosome"/>
</dbReference>
<proteinExistence type="predicted"/>